<dbReference type="Pfam" id="PF00300">
    <property type="entry name" value="His_Phos_1"/>
    <property type="match status" value="1"/>
</dbReference>
<feature type="binding site" evidence="2">
    <location>
        <begin position="100"/>
        <end position="107"/>
    </location>
    <ligand>
        <name>substrate</name>
    </ligand>
</feature>
<dbReference type="InterPro" id="IPR051695">
    <property type="entry name" value="Phosphoglycerate_Mutase"/>
</dbReference>
<sequence length="438" mass="48359">MVPQSTLAVHLVIRSSTARRDASNRILAKERLDGRKIFRGRQLSGFCLSNQRTRTPPEKSSNRWQNSSLPPLEHHHDLTKLSRRPLLDGMARQVKLFLIRHGETVDNVAQLYAGNRDSALTNHGYQQATRLGQHFRALGLTFTHIFSSHLQRAAKTAALIRDAQVSLVSDNGSAKTVPEVVRLPALMEQGFGYYEGKKFHERPIDLKLSGKELYRLAHKNEPGFVDVESKESMDRRADGFLDERLLPLLNGSTDEPERVIAIVSHGIMLSTLWKRLLLRLPAKSVALSPELAATARNTLEHLGGWSNTGYLELLMTRELAQDLVVPLGAPLAPVPDPPAPDPCERGVVEVTPSSETKDSTTGMSFTSSDLATTASETVPVSAEPAFPRLADGWMTVIKTINGKDHLIGLKRTGGGVGSSRYDASQKSIDSFFKRKKLE</sequence>
<dbReference type="InterPro" id="IPR029033">
    <property type="entry name" value="His_PPase_superfam"/>
</dbReference>
<dbReference type="Proteomes" id="UP000800035">
    <property type="component" value="Unassembled WGS sequence"/>
</dbReference>
<dbReference type="InterPro" id="IPR013078">
    <property type="entry name" value="His_Pase_superF_clade-1"/>
</dbReference>
<dbReference type="PROSITE" id="PS00175">
    <property type="entry name" value="PG_MUTASE"/>
    <property type="match status" value="1"/>
</dbReference>
<accession>A0A6A5T626</accession>
<dbReference type="OrthoDB" id="354304at2759"/>
<dbReference type="InterPro" id="IPR001345">
    <property type="entry name" value="PG/BPGM_mutase_AS"/>
</dbReference>
<evidence type="ECO:0000256" key="1">
    <source>
        <dbReference type="ARBA" id="ARBA00022801"/>
    </source>
</evidence>
<dbReference type="CDD" id="cd07067">
    <property type="entry name" value="HP_PGM_like"/>
    <property type="match status" value="1"/>
</dbReference>
<proteinExistence type="predicted"/>
<feature type="region of interest" description="Disordered" evidence="3">
    <location>
        <begin position="351"/>
        <end position="376"/>
    </location>
</feature>
<gene>
    <name evidence="4" type="ORF">CC80DRAFT_315901</name>
</gene>
<dbReference type="PANTHER" id="PTHR46517">
    <property type="entry name" value="FRUCTOSE-2,6-BISPHOSPHATASE TIGAR"/>
    <property type="match status" value="1"/>
</dbReference>
<protein>
    <submittedName>
        <fullName evidence="4">Phosphoglycerate mutase-like protein</fullName>
    </submittedName>
</protein>
<dbReference type="GO" id="GO:0043456">
    <property type="term" value="P:regulation of pentose-phosphate shunt"/>
    <property type="evidence" value="ECO:0007669"/>
    <property type="project" value="TreeGrafter"/>
</dbReference>
<evidence type="ECO:0000256" key="3">
    <source>
        <dbReference type="SAM" id="MobiDB-lite"/>
    </source>
</evidence>
<keyword evidence="5" id="KW-1185">Reference proteome</keyword>
<evidence type="ECO:0000256" key="2">
    <source>
        <dbReference type="PIRSR" id="PIRSR613078-2"/>
    </source>
</evidence>
<dbReference type="SUPFAM" id="SSF53254">
    <property type="entry name" value="Phosphoglycerate mutase-like"/>
    <property type="match status" value="1"/>
</dbReference>
<keyword evidence="1" id="KW-0378">Hydrolase</keyword>
<dbReference type="SMART" id="SM00855">
    <property type="entry name" value="PGAM"/>
    <property type="match status" value="1"/>
</dbReference>
<name>A0A6A5T626_9PLEO</name>
<reference evidence="4" key="1">
    <citation type="journal article" date="2020" name="Stud. Mycol.">
        <title>101 Dothideomycetes genomes: a test case for predicting lifestyles and emergence of pathogens.</title>
        <authorList>
            <person name="Haridas S."/>
            <person name="Albert R."/>
            <person name="Binder M."/>
            <person name="Bloem J."/>
            <person name="Labutti K."/>
            <person name="Salamov A."/>
            <person name="Andreopoulos B."/>
            <person name="Baker S."/>
            <person name="Barry K."/>
            <person name="Bills G."/>
            <person name="Bluhm B."/>
            <person name="Cannon C."/>
            <person name="Castanera R."/>
            <person name="Culley D."/>
            <person name="Daum C."/>
            <person name="Ezra D."/>
            <person name="Gonzalez J."/>
            <person name="Henrissat B."/>
            <person name="Kuo A."/>
            <person name="Liang C."/>
            <person name="Lipzen A."/>
            <person name="Lutzoni F."/>
            <person name="Magnuson J."/>
            <person name="Mondo S."/>
            <person name="Nolan M."/>
            <person name="Ohm R."/>
            <person name="Pangilinan J."/>
            <person name="Park H.-J."/>
            <person name="Ramirez L."/>
            <person name="Alfaro M."/>
            <person name="Sun H."/>
            <person name="Tritt A."/>
            <person name="Yoshinaga Y."/>
            <person name="Zwiers L.-H."/>
            <person name="Turgeon B."/>
            <person name="Goodwin S."/>
            <person name="Spatafora J."/>
            <person name="Crous P."/>
            <person name="Grigoriev I."/>
        </authorList>
    </citation>
    <scope>NUCLEOTIDE SEQUENCE</scope>
    <source>
        <strain evidence="4">CBS 675.92</strain>
    </source>
</reference>
<feature type="region of interest" description="Disordered" evidence="3">
    <location>
        <begin position="48"/>
        <end position="76"/>
    </location>
</feature>
<dbReference type="AlphaFoldDB" id="A0A6A5T626"/>
<dbReference type="GO" id="GO:0005829">
    <property type="term" value="C:cytosol"/>
    <property type="evidence" value="ECO:0007669"/>
    <property type="project" value="TreeGrafter"/>
</dbReference>
<dbReference type="PANTHER" id="PTHR46517:SF1">
    <property type="entry name" value="FRUCTOSE-2,6-BISPHOSPHATASE TIGAR"/>
    <property type="match status" value="1"/>
</dbReference>
<evidence type="ECO:0000313" key="4">
    <source>
        <dbReference type="EMBL" id="KAF1948405.1"/>
    </source>
</evidence>
<dbReference type="Gene3D" id="3.40.50.1240">
    <property type="entry name" value="Phosphoglycerate mutase-like"/>
    <property type="match status" value="1"/>
</dbReference>
<organism evidence="4 5">
    <name type="scientific">Byssothecium circinans</name>
    <dbReference type="NCBI Taxonomy" id="147558"/>
    <lineage>
        <taxon>Eukaryota</taxon>
        <taxon>Fungi</taxon>
        <taxon>Dikarya</taxon>
        <taxon>Ascomycota</taxon>
        <taxon>Pezizomycotina</taxon>
        <taxon>Dothideomycetes</taxon>
        <taxon>Pleosporomycetidae</taxon>
        <taxon>Pleosporales</taxon>
        <taxon>Massarineae</taxon>
        <taxon>Massarinaceae</taxon>
        <taxon>Byssothecium</taxon>
    </lineage>
</organism>
<dbReference type="GO" id="GO:0045820">
    <property type="term" value="P:negative regulation of glycolytic process"/>
    <property type="evidence" value="ECO:0007669"/>
    <property type="project" value="TreeGrafter"/>
</dbReference>
<dbReference type="GO" id="GO:0004331">
    <property type="term" value="F:fructose-2,6-bisphosphate 2-phosphatase activity"/>
    <property type="evidence" value="ECO:0007669"/>
    <property type="project" value="TreeGrafter"/>
</dbReference>
<feature type="binding site" evidence="2">
    <location>
        <position position="152"/>
    </location>
    <ligand>
        <name>substrate</name>
    </ligand>
</feature>
<evidence type="ECO:0000313" key="5">
    <source>
        <dbReference type="Proteomes" id="UP000800035"/>
    </source>
</evidence>
<dbReference type="EMBL" id="ML977059">
    <property type="protein sequence ID" value="KAF1948405.1"/>
    <property type="molecule type" value="Genomic_DNA"/>
</dbReference>